<dbReference type="GO" id="GO:0050112">
    <property type="term" value="F:inositol 2-dehydrogenase (NAD+) activity"/>
    <property type="evidence" value="ECO:0007669"/>
    <property type="project" value="UniProtKB-EC"/>
</dbReference>
<dbReference type="AlphaFoldDB" id="A0A518BUG2"/>
<dbReference type="EMBL" id="CP036280">
    <property type="protein sequence ID" value="QDU70577.1"/>
    <property type="molecule type" value="Genomic_DNA"/>
</dbReference>
<dbReference type="EC" id="1.1.1.18" evidence="3"/>
<dbReference type="Gene3D" id="3.30.360.10">
    <property type="entry name" value="Dihydrodipicolinate Reductase, domain 2"/>
    <property type="match status" value="1"/>
</dbReference>
<dbReference type="InterPro" id="IPR036291">
    <property type="entry name" value="NAD(P)-bd_dom_sf"/>
</dbReference>
<proteinExistence type="predicted"/>
<dbReference type="RefSeq" id="WP_145444740.1">
    <property type="nucleotide sequence ID" value="NZ_CP036280.1"/>
</dbReference>
<dbReference type="Pfam" id="PF01408">
    <property type="entry name" value="GFO_IDH_MocA"/>
    <property type="match status" value="1"/>
</dbReference>
<dbReference type="SUPFAM" id="SSF55347">
    <property type="entry name" value="Glyceraldehyde-3-phosphate dehydrogenase-like, C-terminal domain"/>
    <property type="match status" value="1"/>
</dbReference>
<protein>
    <submittedName>
        <fullName evidence="3">Inositol 2-dehydrogenase</fullName>
        <ecNumber evidence="3">1.1.1.18</ecNumber>
    </submittedName>
</protein>
<evidence type="ECO:0000256" key="1">
    <source>
        <dbReference type="ARBA" id="ARBA00023002"/>
    </source>
</evidence>
<dbReference type="PANTHER" id="PTHR43818">
    <property type="entry name" value="BCDNA.GH03377"/>
    <property type="match status" value="1"/>
</dbReference>
<keyword evidence="1 3" id="KW-0560">Oxidoreductase</keyword>
<dbReference type="InterPro" id="IPR000683">
    <property type="entry name" value="Gfo/Idh/MocA-like_OxRdtase_N"/>
</dbReference>
<accession>A0A518BUG2</accession>
<dbReference type="SUPFAM" id="SSF51735">
    <property type="entry name" value="NAD(P)-binding Rossmann-fold domains"/>
    <property type="match status" value="1"/>
</dbReference>
<dbReference type="KEGG" id="mcad:Pan265_04050"/>
<evidence type="ECO:0000259" key="2">
    <source>
        <dbReference type="Pfam" id="PF01408"/>
    </source>
</evidence>
<dbReference type="GO" id="GO:0000166">
    <property type="term" value="F:nucleotide binding"/>
    <property type="evidence" value="ECO:0007669"/>
    <property type="project" value="InterPro"/>
</dbReference>
<evidence type="ECO:0000313" key="3">
    <source>
        <dbReference type="EMBL" id="QDU70577.1"/>
    </source>
</evidence>
<keyword evidence="4" id="KW-1185">Reference proteome</keyword>
<reference evidence="3 4" key="1">
    <citation type="submission" date="2019-02" db="EMBL/GenBank/DDBJ databases">
        <title>Deep-cultivation of Planctomycetes and their phenomic and genomic characterization uncovers novel biology.</title>
        <authorList>
            <person name="Wiegand S."/>
            <person name="Jogler M."/>
            <person name="Boedeker C."/>
            <person name="Pinto D."/>
            <person name="Vollmers J."/>
            <person name="Rivas-Marin E."/>
            <person name="Kohn T."/>
            <person name="Peeters S.H."/>
            <person name="Heuer A."/>
            <person name="Rast P."/>
            <person name="Oberbeckmann S."/>
            <person name="Bunk B."/>
            <person name="Jeske O."/>
            <person name="Meyerdierks A."/>
            <person name="Storesund J.E."/>
            <person name="Kallscheuer N."/>
            <person name="Luecker S."/>
            <person name="Lage O.M."/>
            <person name="Pohl T."/>
            <person name="Merkel B.J."/>
            <person name="Hornburger P."/>
            <person name="Mueller R.-W."/>
            <person name="Bruemmer F."/>
            <person name="Labrenz M."/>
            <person name="Spormann A.M."/>
            <person name="Op den Camp H."/>
            <person name="Overmann J."/>
            <person name="Amann R."/>
            <person name="Jetten M.S.M."/>
            <person name="Mascher T."/>
            <person name="Medema M.H."/>
            <person name="Devos D.P."/>
            <person name="Kaster A.-K."/>
            <person name="Ovreas L."/>
            <person name="Rohde M."/>
            <person name="Galperin M.Y."/>
            <person name="Jogler C."/>
        </authorList>
    </citation>
    <scope>NUCLEOTIDE SEQUENCE [LARGE SCALE GENOMIC DNA]</scope>
    <source>
        <strain evidence="3 4">Pan265</strain>
    </source>
</reference>
<dbReference type="Proteomes" id="UP000320386">
    <property type="component" value="Chromosome"/>
</dbReference>
<feature type="domain" description="Gfo/Idh/MocA-like oxidoreductase N-terminal" evidence="2">
    <location>
        <begin position="9"/>
        <end position="126"/>
    </location>
</feature>
<evidence type="ECO:0000313" key="4">
    <source>
        <dbReference type="Proteomes" id="UP000320386"/>
    </source>
</evidence>
<dbReference type="InterPro" id="IPR050463">
    <property type="entry name" value="Gfo/Idh/MocA_oxidrdct_glycsds"/>
</dbReference>
<dbReference type="PANTHER" id="PTHR43818:SF11">
    <property type="entry name" value="BCDNA.GH03377"/>
    <property type="match status" value="1"/>
</dbReference>
<gene>
    <name evidence="3" type="primary">iolG</name>
    <name evidence="3" type="ORF">Pan265_04050</name>
</gene>
<dbReference type="OrthoDB" id="9788246at2"/>
<sequence>MIGVSDRVRLGVVGCGVVATAYYLPFILDHEEAALVAVCDLDGERARACARLFGAAETYTDYFAMLERSELDAVLILTAPGTHARFALAAAERGLHLLLQKPMALTLADATAIVEAVDAAGVKCVVEPSSQSPLDPDWRHLRALIDRGVLGDPYWFTLIPKAGPRYSGMLGGNPYGNAAFFAKDSGGVIFDYPYMPTQIVTLLGDCASVVATARISAPDRMIVPEGDYTRWLSERTDPRDCNYWDAVLTMEKTERIVMEANDNVFSTYTMASGWVGDVHVGRPFHPTYGDTAGSGGLQVFGVGGNLILGGPHMASFISERRDLLPEVDEAGWYHVPARGDLTKARWPQPVPGAFNYYAESTRHLCDCILRDEEPVVNASWGRHITEMMWGSLESSRTGRRYTMTTTTRGLREGGGVGVV</sequence>
<organism evidence="3 4">
    <name type="scientific">Mucisphaera calidilacus</name>
    <dbReference type="NCBI Taxonomy" id="2527982"/>
    <lineage>
        <taxon>Bacteria</taxon>
        <taxon>Pseudomonadati</taxon>
        <taxon>Planctomycetota</taxon>
        <taxon>Phycisphaerae</taxon>
        <taxon>Phycisphaerales</taxon>
        <taxon>Phycisphaeraceae</taxon>
        <taxon>Mucisphaera</taxon>
    </lineage>
</organism>
<dbReference type="Gene3D" id="3.40.50.720">
    <property type="entry name" value="NAD(P)-binding Rossmann-like Domain"/>
    <property type="match status" value="1"/>
</dbReference>
<name>A0A518BUG2_9BACT</name>